<name>A0A6N7C4I2_9GAMM</name>
<dbReference type="AlphaFoldDB" id="A0A6N7C4I2"/>
<evidence type="ECO:0000256" key="1">
    <source>
        <dbReference type="SAM" id="Phobius"/>
    </source>
</evidence>
<keyword evidence="3" id="KW-1185">Reference proteome</keyword>
<proteinExistence type="predicted"/>
<dbReference type="Proteomes" id="UP000471465">
    <property type="component" value="Unassembled WGS sequence"/>
</dbReference>
<gene>
    <name evidence="2" type="ORF">FQV37_1054</name>
</gene>
<evidence type="ECO:0000313" key="2">
    <source>
        <dbReference type="EMBL" id="KAF0570153.1"/>
    </source>
</evidence>
<evidence type="ECO:0000313" key="3">
    <source>
        <dbReference type="Proteomes" id="UP000471465"/>
    </source>
</evidence>
<feature type="transmembrane region" description="Helical" evidence="1">
    <location>
        <begin position="51"/>
        <end position="71"/>
    </location>
</feature>
<keyword evidence="1" id="KW-1133">Transmembrane helix</keyword>
<organism evidence="2 3">
    <name type="scientific">Psychrobacter nivimaris</name>
    <dbReference type="NCBI Taxonomy" id="281738"/>
    <lineage>
        <taxon>Bacteria</taxon>
        <taxon>Pseudomonadati</taxon>
        <taxon>Pseudomonadota</taxon>
        <taxon>Gammaproteobacteria</taxon>
        <taxon>Moraxellales</taxon>
        <taxon>Moraxellaceae</taxon>
        <taxon>Psychrobacter</taxon>
    </lineage>
</organism>
<dbReference type="EMBL" id="VZIZ01000002">
    <property type="protein sequence ID" value="KAF0570153.1"/>
    <property type="molecule type" value="Genomic_DNA"/>
</dbReference>
<accession>A0A6N7C4I2</accession>
<protein>
    <submittedName>
        <fullName evidence="2">Uncharacterized protein</fullName>
    </submittedName>
</protein>
<sequence>MLGYCSNSPLRCTNARTMKILSQVDSCCPECHLFLIPAQDISQQLRADEQFLRFSILLIVFILLVSVYIYYLHFV</sequence>
<reference evidence="2 3" key="1">
    <citation type="submission" date="2019-09" db="EMBL/GenBank/DDBJ databases">
        <title>Draft genome sequence of Psychrobacter nivimaris LAMA 639, in search for biotechnological relevant genes.</title>
        <authorList>
            <person name="Lima A.O.S."/>
            <person name="Staloch B.E.K."/>
            <person name="Freitas R.C."/>
            <person name="Niero H."/>
            <person name="Silva M.A.C."/>
        </authorList>
    </citation>
    <scope>NUCLEOTIDE SEQUENCE [LARGE SCALE GENOMIC DNA]</scope>
    <source>
        <strain evidence="2 3">LAMA 639</strain>
    </source>
</reference>
<keyword evidence="1" id="KW-0812">Transmembrane</keyword>
<comment type="caution">
    <text evidence="2">The sequence shown here is derived from an EMBL/GenBank/DDBJ whole genome shotgun (WGS) entry which is preliminary data.</text>
</comment>
<keyword evidence="1" id="KW-0472">Membrane</keyword>